<accession>A0A401WUN5</accession>
<comment type="caution">
    <text evidence="1">The sequence shown here is derived from an EMBL/GenBank/DDBJ whole genome shotgun (WGS) entry which is preliminary data.</text>
</comment>
<gene>
    <name evidence="1" type="ORF">NBRC3188_1712</name>
</gene>
<dbReference type="Proteomes" id="UP000287300">
    <property type="component" value="Unassembled WGS sequence"/>
</dbReference>
<dbReference type="AlphaFoldDB" id="A0A401WUN5"/>
<name>A0A401WUN5_ACEPA</name>
<protein>
    <submittedName>
        <fullName evidence="1">Uncharacterized protein</fullName>
    </submittedName>
</protein>
<proteinExistence type="predicted"/>
<evidence type="ECO:0000313" key="1">
    <source>
        <dbReference type="EMBL" id="GCD53015.1"/>
    </source>
</evidence>
<organism evidence="1 2">
    <name type="scientific">Acetobacter pasteurianus NBRC 3188</name>
    <dbReference type="NCBI Taxonomy" id="1226663"/>
    <lineage>
        <taxon>Bacteria</taxon>
        <taxon>Pseudomonadati</taxon>
        <taxon>Pseudomonadota</taxon>
        <taxon>Alphaproteobacteria</taxon>
        <taxon>Acetobacterales</taxon>
        <taxon>Acetobacteraceae</taxon>
        <taxon>Acetobacter</taxon>
    </lineage>
</organism>
<dbReference type="EMBL" id="BDES01000049">
    <property type="protein sequence ID" value="GCD53015.1"/>
    <property type="molecule type" value="Genomic_DNA"/>
</dbReference>
<sequence length="52" mass="5505">MEKNSSVMVSYPSGAANVSTTFLITAQEAAQILQFIETLPSAQTVAAENSQE</sequence>
<reference evidence="1 2" key="1">
    <citation type="submission" date="2016-06" db="EMBL/GenBank/DDBJ databases">
        <title>Acetobacter pasteurianus NBRC 3188 whole genome sequencing project.</title>
        <authorList>
            <person name="Matsutani M."/>
            <person name="Shiwa Y."/>
            <person name="Okamoto-Kainuma A."/>
            <person name="Ishikawa M."/>
            <person name="Koizumi Y."/>
            <person name="Yoshikawa H."/>
            <person name="Yakushi T."/>
            <person name="Matsushita K."/>
        </authorList>
    </citation>
    <scope>NUCLEOTIDE SEQUENCE [LARGE SCALE GENOMIC DNA]</scope>
    <source>
        <strain evidence="1 2">NBRC 3188</strain>
    </source>
</reference>
<evidence type="ECO:0000313" key="2">
    <source>
        <dbReference type="Proteomes" id="UP000287300"/>
    </source>
</evidence>